<evidence type="ECO:0000313" key="2">
    <source>
        <dbReference type="EMBL" id="GIX90143.1"/>
    </source>
</evidence>
<gene>
    <name evidence="2" type="primary">jockeypol_199</name>
    <name evidence="2" type="ORF">CDAR_559111</name>
</gene>
<keyword evidence="2" id="KW-0808">Transferase</keyword>
<name>A0AAV4P0P9_9ARAC</name>
<evidence type="ECO:0000256" key="1">
    <source>
        <dbReference type="SAM" id="MobiDB-lite"/>
    </source>
</evidence>
<evidence type="ECO:0000313" key="3">
    <source>
        <dbReference type="Proteomes" id="UP001054837"/>
    </source>
</evidence>
<dbReference type="EMBL" id="BPLQ01002227">
    <property type="protein sequence ID" value="GIX90143.1"/>
    <property type="molecule type" value="Genomic_DNA"/>
</dbReference>
<feature type="region of interest" description="Disordered" evidence="1">
    <location>
        <begin position="251"/>
        <end position="279"/>
    </location>
</feature>
<sequence>MDPNPGGISSSHMMSRNSASLNRIPTMDNSNEHETEYRSISQQIDDFTSIAQCRAKFSILKQLYDNIQANPEYKNTPQAYSSSDTESYSSNMSEDVTSRIQTMQVDDDDQPIKKAYIPPIIVEDPVNGKQLLEDLNHLTNEAVTGRVIGNKLKSFPPSAEAHRAIRREIPDERKLKSHTYLLPQEKQLKVVIRGLPSDFPTKEIEEFLMSEGFEVEFVTQLRHRSGKGNMPLFLAVLPNAPTSLQNTISTNSVKMDKSPPNQVQPQLSGPSTSSSTPQENLTAQILQSLVKGVHVLTSNIASLLAALQSQSPLSYNIQ</sequence>
<dbReference type="GO" id="GO:0003964">
    <property type="term" value="F:RNA-directed DNA polymerase activity"/>
    <property type="evidence" value="ECO:0007669"/>
    <property type="project" value="UniProtKB-KW"/>
</dbReference>
<accession>A0AAV4P0P9</accession>
<keyword evidence="3" id="KW-1185">Reference proteome</keyword>
<proteinExistence type="predicted"/>
<dbReference type="AlphaFoldDB" id="A0AAV4P0P9"/>
<feature type="region of interest" description="Disordered" evidence="1">
    <location>
        <begin position="72"/>
        <end position="95"/>
    </location>
</feature>
<dbReference type="Proteomes" id="UP001054837">
    <property type="component" value="Unassembled WGS sequence"/>
</dbReference>
<reference evidence="2 3" key="1">
    <citation type="submission" date="2021-06" db="EMBL/GenBank/DDBJ databases">
        <title>Caerostris darwini draft genome.</title>
        <authorList>
            <person name="Kono N."/>
            <person name="Arakawa K."/>
        </authorList>
    </citation>
    <scope>NUCLEOTIDE SEQUENCE [LARGE SCALE GENOMIC DNA]</scope>
</reference>
<feature type="compositionally biased region" description="Low complexity" evidence="1">
    <location>
        <begin position="81"/>
        <end position="93"/>
    </location>
</feature>
<comment type="caution">
    <text evidence="2">The sequence shown here is derived from an EMBL/GenBank/DDBJ whole genome shotgun (WGS) entry which is preliminary data.</text>
</comment>
<protein>
    <submittedName>
        <fullName evidence="2">RNA-directed DNA polymerase from mobile element jockey</fullName>
    </submittedName>
</protein>
<keyword evidence="2" id="KW-0695">RNA-directed DNA polymerase</keyword>
<organism evidence="2 3">
    <name type="scientific">Caerostris darwini</name>
    <dbReference type="NCBI Taxonomy" id="1538125"/>
    <lineage>
        <taxon>Eukaryota</taxon>
        <taxon>Metazoa</taxon>
        <taxon>Ecdysozoa</taxon>
        <taxon>Arthropoda</taxon>
        <taxon>Chelicerata</taxon>
        <taxon>Arachnida</taxon>
        <taxon>Araneae</taxon>
        <taxon>Araneomorphae</taxon>
        <taxon>Entelegynae</taxon>
        <taxon>Araneoidea</taxon>
        <taxon>Araneidae</taxon>
        <taxon>Caerostris</taxon>
    </lineage>
</organism>
<keyword evidence="2" id="KW-0548">Nucleotidyltransferase</keyword>